<evidence type="ECO:0008006" key="5">
    <source>
        <dbReference type="Google" id="ProtNLM"/>
    </source>
</evidence>
<reference evidence="3" key="2">
    <citation type="submission" date="2022-01" db="EMBL/GenBank/DDBJ databases">
        <authorList>
            <person name="Yamashiro T."/>
            <person name="Shiraishi A."/>
            <person name="Satake H."/>
            <person name="Nakayama K."/>
        </authorList>
    </citation>
    <scope>NUCLEOTIDE SEQUENCE</scope>
</reference>
<evidence type="ECO:0000313" key="4">
    <source>
        <dbReference type="Proteomes" id="UP001151760"/>
    </source>
</evidence>
<proteinExistence type="predicted"/>
<dbReference type="EMBL" id="BQNB010009457">
    <property type="protein sequence ID" value="GJS63795.1"/>
    <property type="molecule type" value="Genomic_DNA"/>
</dbReference>
<accession>A0ABQ4XET9</accession>
<organism evidence="3 4">
    <name type="scientific">Tanacetum coccineum</name>
    <dbReference type="NCBI Taxonomy" id="301880"/>
    <lineage>
        <taxon>Eukaryota</taxon>
        <taxon>Viridiplantae</taxon>
        <taxon>Streptophyta</taxon>
        <taxon>Embryophyta</taxon>
        <taxon>Tracheophyta</taxon>
        <taxon>Spermatophyta</taxon>
        <taxon>Magnoliopsida</taxon>
        <taxon>eudicotyledons</taxon>
        <taxon>Gunneridae</taxon>
        <taxon>Pentapetalae</taxon>
        <taxon>asterids</taxon>
        <taxon>campanulids</taxon>
        <taxon>Asterales</taxon>
        <taxon>Asteraceae</taxon>
        <taxon>Asteroideae</taxon>
        <taxon>Anthemideae</taxon>
        <taxon>Anthemidinae</taxon>
        <taxon>Tanacetum</taxon>
    </lineage>
</organism>
<reference evidence="3" key="1">
    <citation type="journal article" date="2022" name="Int. J. Mol. Sci.">
        <title>Draft Genome of Tanacetum Coccineum: Genomic Comparison of Closely Related Tanacetum-Family Plants.</title>
        <authorList>
            <person name="Yamashiro T."/>
            <person name="Shiraishi A."/>
            <person name="Nakayama K."/>
            <person name="Satake H."/>
        </authorList>
    </citation>
    <scope>NUCLEOTIDE SEQUENCE</scope>
</reference>
<feature type="region of interest" description="Disordered" evidence="2">
    <location>
        <begin position="119"/>
        <end position="167"/>
    </location>
</feature>
<keyword evidence="4" id="KW-1185">Reference proteome</keyword>
<gene>
    <name evidence="3" type="ORF">Tco_0678359</name>
</gene>
<feature type="coiled-coil region" evidence="1">
    <location>
        <begin position="186"/>
        <end position="231"/>
    </location>
</feature>
<keyword evidence="1" id="KW-0175">Coiled coil</keyword>
<feature type="compositionally biased region" description="Low complexity" evidence="2">
    <location>
        <begin position="129"/>
        <end position="150"/>
    </location>
</feature>
<evidence type="ECO:0000256" key="1">
    <source>
        <dbReference type="SAM" id="Coils"/>
    </source>
</evidence>
<protein>
    <recommendedName>
        <fullName evidence="5">Xylulose kinase-1</fullName>
    </recommendedName>
</protein>
<evidence type="ECO:0000256" key="2">
    <source>
        <dbReference type="SAM" id="MobiDB-lite"/>
    </source>
</evidence>
<comment type="caution">
    <text evidence="3">The sequence shown here is derived from an EMBL/GenBank/DDBJ whole genome shotgun (WGS) entry which is preliminary data.</text>
</comment>
<feature type="region of interest" description="Disordered" evidence="2">
    <location>
        <begin position="512"/>
        <end position="554"/>
    </location>
</feature>
<name>A0ABQ4XET9_9ASTR</name>
<dbReference type="Proteomes" id="UP001151760">
    <property type="component" value="Unassembled WGS sequence"/>
</dbReference>
<sequence length="573" mass="65246">MANLDFYDKYNMVTFLKKPEGSEGFHPIVDFLNSTHIKYALIENPTIYVSLIHQFWHTASASTSKNEEMEITATIDGRVKTITEASIRRHLKLEDSDGISTLPKIEIFEQLALMGYGEGSTVPVESHHTPTSAPSTSQPPTSPPSIQTTHVSEKAATIPHDSPFPRVYSLRSDKGSMTLHELTVLCTTLSKKVESLESDLKQTKLTYGAAYTKLIMKVKKLENRIKSSKARRRVRLIVSEDEGDLEDPSKQGRKIAQLDEDEGITLVQMGAQTQGRHEHDLEPDFEFTAPEEVYTAEPDISTANVPVSTAGAEVSTASPEVKTAAESLVYIRRSAAKRKDKGKAIMKEAEPVQKKTKLQLEQERLGYEEALRLQEQLDEEERQRIARVHEEANTFNAEEWDNIQAQIEADEELAQKLQAEERGKFSEVEKARLLVEMINERKRLFAQQRAEQRRNKPMTQAQQRTYMCNYIKNMGSHTLQQLKKLSFDEIKELFETTMKRVKDYVPMESNRLVPKISTGGSKRTTKTELEHEGSKRQKTNEEQSTKEEKELSEEELQKLMMIVPVEEVYVEAL</sequence>
<feature type="compositionally biased region" description="Basic and acidic residues" evidence="2">
    <location>
        <begin position="525"/>
        <end position="549"/>
    </location>
</feature>
<evidence type="ECO:0000313" key="3">
    <source>
        <dbReference type="EMBL" id="GJS63795.1"/>
    </source>
</evidence>